<accession>A0A1I7RV23</accession>
<reference evidence="5" key="1">
    <citation type="submission" date="2016-11" db="UniProtKB">
        <authorList>
            <consortium name="WormBaseParasite"/>
        </authorList>
    </citation>
    <scope>IDENTIFICATION</scope>
</reference>
<evidence type="ECO:0000313" key="4">
    <source>
        <dbReference type="Proteomes" id="UP000659654"/>
    </source>
</evidence>
<gene>
    <name evidence="1" type="ORF">BXYJ_LOCUS5811</name>
</gene>
<dbReference type="Proteomes" id="UP000095284">
    <property type="component" value="Unplaced"/>
</dbReference>
<proteinExistence type="predicted"/>
<evidence type="ECO:0000313" key="5">
    <source>
        <dbReference type="WBParaSite" id="BXY_0458400.1"/>
    </source>
</evidence>
<evidence type="ECO:0000313" key="1">
    <source>
        <dbReference type="EMBL" id="CAD5219703.1"/>
    </source>
</evidence>
<reference evidence="2" key="2">
    <citation type="submission" date="2020-08" db="EMBL/GenBank/DDBJ databases">
        <authorList>
            <person name="Kikuchi T."/>
        </authorList>
    </citation>
    <scope>NUCLEOTIDE SEQUENCE</scope>
    <source>
        <strain evidence="1">Ka4C1</strain>
    </source>
</reference>
<evidence type="ECO:0000313" key="3">
    <source>
        <dbReference type="Proteomes" id="UP000095284"/>
    </source>
</evidence>
<keyword evidence="4" id="KW-1185">Reference proteome</keyword>
<sequence>MPSNDRLLQFRAAVAGFLVDYCRDDELRILLSNLLYRNARPTGEENDWNLYSTAVVAFPKLPILACTSQEEDESHA</sequence>
<dbReference type="AlphaFoldDB" id="A0A1I7RV23"/>
<dbReference type="Proteomes" id="UP000582659">
    <property type="component" value="Unassembled WGS sequence"/>
</dbReference>
<dbReference type="EMBL" id="CAJFCV020000003">
    <property type="protein sequence ID" value="CAG9105187.1"/>
    <property type="molecule type" value="Genomic_DNA"/>
</dbReference>
<protein>
    <submittedName>
        <fullName evidence="1">(pine wood nematode) hypothetical protein</fullName>
    </submittedName>
</protein>
<dbReference type="EMBL" id="CAJFDI010000003">
    <property type="protein sequence ID" value="CAD5219703.1"/>
    <property type="molecule type" value="Genomic_DNA"/>
</dbReference>
<dbReference type="Proteomes" id="UP000659654">
    <property type="component" value="Unassembled WGS sequence"/>
</dbReference>
<dbReference type="WBParaSite" id="BXY_0458400.1">
    <property type="protein sequence ID" value="BXY_0458400.1"/>
    <property type="gene ID" value="BXY_0458400"/>
</dbReference>
<organism evidence="3 5">
    <name type="scientific">Bursaphelenchus xylophilus</name>
    <name type="common">Pinewood nematode worm</name>
    <name type="synonym">Aphelenchoides xylophilus</name>
    <dbReference type="NCBI Taxonomy" id="6326"/>
    <lineage>
        <taxon>Eukaryota</taxon>
        <taxon>Metazoa</taxon>
        <taxon>Ecdysozoa</taxon>
        <taxon>Nematoda</taxon>
        <taxon>Chromadorea</taxon>
        <taxon>Rhabditida</taxon>
        <taxon>Tylenchina</taxon>
        <taxon>Tylenchomorpha</taxon>
        <taxon>Aphelenchoidea</taxon>
        <taxon>Aphelenchoididae</taxon>
        <taxon>Bursaphelenchus</taxon>
    </lineage>
</organism>
<evidence type="ECO:0000313" key="2">
    <source>
        <dbReference type="EMBL" id="CAG9105187.1"/>
    </source>
</evidence>
<name>A0A1I7RV23_BURXY</name>